<comment type="caution">
    <text evidence="1">The sequence shown here is derived from an EMBL/GenBank/DDBJ whole genome shotgun (WGS) entry which is preliminary data.</text>
</comment>
<dbReference type="Proteomes" id="UP000037460">
    <property type="component" value="Unassembled WGS sequence"/>
</dbReference>
<keyword evidence="2" id="KW-1185">Reference proteome</keyword>
<reference evidence="2" key="1">
    <citation type="journal article" date="2015" name="PLoS Genet.">
        <title>Genome Sequence and Transcriptome Analyses of Chrysochromulina tobin: Metabolic Tools for Enhanced Algal Fitness in the Prominent Order Prymnesiales (Haptophyceae).</title>
        <authorList>
            <person name="Hovde B.T."/>
            <person name="Deodato C.R."/>
            <person name="Hunsperger H.M."/>
            <person name="Ryken S.A."/>
            <person name="Yost W."/>
            <person name="Jha R.K."/>
            <person name="Patterson J."/>
            <person name="Monnat R.J. Jr."/>
            <person name="Barlow S.B."/>
            <person name="Starkenburg S.R."/>
            <person name="Cattolico R.A."/>
        </authorList>
    </citation>
    <scope>NUCLEOTIDE SEQUENCE</scope>
    <source>
        <strain evidence="2">CCMP291</strain>
    </source>
</reference>
<dbReference type="AlphaFoldDB" id="A0A0M0JV04"/>
<proteinExistence type="predicted"/>
<evidence type="ECO:0000313" key="1">
    <source>
        <dbReference type="EMBL" id="KOO30375.1"/>
    </source>
</evidence>
<accession>A0A0M0JV04</accession>
<name>A0A0M0JV04_9EUKA</name>
<gene>
    <name evidence="1" type="ORF">Ctob_004435</name>
</gene>
<protein>
    <submittedName>
        <fullName evidence="1">Uncharacterized protein</fullName>
    </submittedName>
</protein>
<evidence type="ECO:0000313" key="2">
    <source>
        <dbReference type="Proteomes" id="UP000037460"/>
    </source>
</evidence>
<organism evidence="1 2">
    <name type="scientific">Chrysochromulina tobinii</name>
    <dbReference type="NCBI Taxonomy" id="1460289"/>
    <lineage>
        <taxon>Eukaryota</taxon>
        <taxon>Haptista</taxon>
        <taxon>Haptophyta</taxon>
        <taxon>Prymnesiophyceae</taxon>
        <taxon>Prymnesiales</taxon>
        <taxon>Chrysochromulinaceae</taxon>
        <taxon>Chrysochromulina</taxon>
    </lineage>
</organism>
<dbReference type="EMBL" id="JWZX01002239">
    <property type="protein sequence ID" value="KOO30375.1"/>
    <property type="molecule type" value="Genomic_DNA"/>
</dbReference>
<sequence>MRPWDNVQGPEPEPLVPGGLYHVDTGAGCVHDEPVEPIALRPPTAPGFADEDDAILPATSPLADGLLKELPSLFNGFLWVLEGSVLAGGAVAPADEGMANAAQATAGAHGFLRPYYKYVGYGGGLIHRSVEEVQAAMDEYEADPKNFGRRAAKATAKDVDMSGYRLVPGFQSDGGEMMERPPEALARFAYCH</sequence>
<dbReference type="OrthoDB" id="10542759at2759"/>